<dbReference type="GO" id="GO:2000641">
    <property type="term" value="P:regulation of early endosome to late endosome transport"/>
    <property type="evidence" value="ECO:0007669"/>
    <property type="project" value="InterPro"/>
</dbReference>
<accession>A0A6P8IY65</accession>
<dbReference type="OrthoDB" id="69656at2759"/>
<dbReference type="Proteomes" id="UP000515163">
    <property type="component" value="Unplaced"/>
</dbReference>
<sequence length="381" mass="43317">MMFCLFIVQDVFEKVNKAYEFLCSKTSRRTHGPDPHNIVLILKAQSILFKRYKDELHPYKYSGYPMLIKTIRMETNDSSLFSKDAPLLTAASELAYHTINCSALNAEELRRDNGLEALVEAYVRCCEVISSFTKPDEIAVQVCIHITKCFAVSAQFEESREKITEMPAIIKDMCSRLYYKNLPNLCSVAAECVSAFSVDFWLQTQMLQAGVLWHLLLYLFNYDYTLEESGVEKSAESNQQEVANNLAHICVNALARLGGYLPDENVTPENPAIRKSLSALLTPYIARQLSNDTPKEIQGDTSFGAEFTFSVHEKELIVGEIFVRIYNEQPTFPLEAPQKFVLELVNYLGSDAQVNFIASSTKGPEMVKWDLLLFWRSMNKI</sequence>
<dbReference type="SUPFAM" id="SSF48371">
    <property type="entry name" value="ARM repeat"/>
    <property type="match status" value="1"/>
</dbReference>
<dbReference type="GO" id="GO:0007032">
    <property type="term" value="P:endosome organization"/>
    <property type="evidence" value="ECO:0007669"/>
    <property type="project" value="InterPro"/>
</dbReference>
<dbReference type="PANTHER" id="PTHR36983:SF2">
    <property type="entry name" value="DNAJ HOMOLOG SUBFAMILY C MEMBER 13"/>
    <property type="match status" value="1"/>
</dbReference>
<evidence type="ECO:0000313" key="2">
    <source>
        <dbReference type="RefSeq" id="XP_031572109.1"/>
    </source>
</evidence>
<name>A0A6P8IY65_ACTTE</name>
<reference evidence="2" key="1">
    <citation type="submission" date="2025-08" db="UniProtKB">
        <authorList>
            <consortium name="RefSeq"/>
        </authorList>
    </citation>
    <scope>IDENTIFICATION</scope>
    <source>
        <tissue evidence="2">Tentacle</tissue>
    </source>
</reference>
<gene>
    <name evidence="2" type="primary">LOC116306196</name>
</gene>
<protein>
    <submittedName>
        <fullName evidence="2">DnaJ homolog subfamily C member 13-like</fullName>
    </submittedName>
</protein>
<dbReference type="KEGG" id="aten:116306196"/>
<proteinExistence type="predicted"/>
<organism evidence="1 2">
    <name type="scientific">Actinia tenebrosa</name>
    <name type="common">Australian red waratah sea anemone</name>
    <dbReference type="NCBI Taxonomy" id="6105"/>
    <lineage>
        <taxon>Eukaryota</taxon>
        <taxon>Metazoa</taxon>
        <taxon>Cnidaria</taxon>
        <taxon>Anthozoa</taxon>
        <taxon>Hexacorallia</taxon>
        <taxon>Actiniaria</taxon>
        <taxon>Actiniidae</taxon>
        <taxon>Actinia</taxon>
    </lineage>
</organism>
<dbReference type="InterPro" id="IPR016024">
    <property type="entry name" value="ARM-type_fold"/>
</dbReference>
<dbReference type="AlphaFoldDB" id="A0A6P8IY65"/>
<dbReference type="PANTHER" id="PTHR36983">
    <property type="entry name" value="DNAJ HOMOLOG SUBFAMILY C MEMBER 13"/>
    <property type="match status" value="1"/>
</dbReference>
<dbReference type="InterPro" id="IPR044978">
    <property type="entry name" value="GRV2/DNAJC13"/>
</dbReference>
<evidence type="ECO:0000313" key="1">
    <source>
        <dbReference type="Proteomes" id="UP000515163"/>
    </source>
</evidence>
<dbReference type="GO" id="GO:0006898">
    <property type="term" value="P:receptor-mediated endocytosis"/>
    <property type="evidence" value="ECO:0007669"/>
    <property type="project" value="TreeGrafter"/>
</dbReference>
<dbReference type="InParanoid" id="A0A6P8IY65"/>
<dbReference type="GO" id="GO:0010008">
    <property type="term" value="C:endosome membrane"/>
    <property type="evidence" value="ECO:0007669"/>
    <property type="project" value="TreeGrafter"/>
</dbReference>
<dbReference type="RefSeq" id="XP_031572109.1">
    <property type="nucleotide sequence ID" value="XM_031716249.1"/>
</dbReference>
<dbReference type="GeneID" id="116306196"/>
<keyword evidence="1" id="KW-1185">Reference proteome</keyword>